<dbReference type="Gene3D" id="3.30.1140.40">
    <property type="entry name" value="Tctex-1"/>
    <property type="match status" value="1"/>
</dbReference>
<feature type="region of interest" description="Disordered" evidence="2">
    <location>
        <begin position="1"/>
        <end position="21"/>
    </location>
</feature>
<accession>A0AAN8JEL6</accession>
<evidence type="ECO:0000256" key="1">
    <source>
        <dbReference type="ARBA" id="ARBA00005361"/>
    </source>
</evidence>
<name>A0AAN8JEL6_PATCE</name>
<dbReference type="CDD" id="cd21451">
    <property type="entry name" value="DLC-like_TCTEX1D"/>
    <property type="match status" value="1"/>
</dbReference>
<proteinExistence type="inferred from homology"/>
<reference evidence="3 4" key="1">
    <citation type="submission" date="2024-01" db="EMBL/GenBank/DDBJ databases">
        <title>The genome of the rayed Mediterranean limpet Patella caerulea (Linnaeus, 1758).</title>
        <authorList>
            <person name="Anh-Thu Weber A."/>
            <person name="Halstead-Nussloch G."/>
        </authorList>
    </citation>
    <scope>NUCLEOTIDE SEQUENCE [LARGE SCALE GENOMIC DNA]</scope>
    <source>
        <strain evidence="3">AATW-2023a</strain>
        <tissue evidence="3">Whole specimen</tissue>
    </source>
</reference>
<evidence type="ECO:0000313" key="3">
    <source>
        <dbReference type="EMBL" id="KAK6173063.1"/>
    </source>
</evidence>
<dbReference type="GO" id="GO:0005868">
    <property type="term" value="C:cytoplasmic dynein complex"/>
    <property type="evidence" value="ECO:0007669"/>
    <property type="project" value="TreeGrafter"/>
</dbReference>
<dbReference type="GO" id="GO:0045505">
    <property type="term" value="F:dynein intermediate chain binding"/>
    <property type="evidence" value="ECO:0007669"/>
    <property type="project" value="TreeGrafter"/>
</dbReference>
<dbReference type="EMBL" id="JAZGQO010000011">
    <property type="protein sequence ID" value="KAK6173063.1"/>
    <property type="molecule type" value="Genomic_DNA"/>
</dbReference>
<comment type="similarity">
    <text evidence="1">Belongs to the dynein light chain Tctex-type family.</text>
</comment>
<comment type="caution">
    <text evidence="3">The sequence shown here is derived from an EMBL/GenBank/DDBJ whole genome shotgun (WGS) entry which is preliminary data.</text>
</comment>
<dbReference type="InterPro" id="IPR038586">
    <property type="entry name" value="Tctex-1-like_sf"/>
</dbReference>
<protein>
    <recommendedName>
        <fullName evidence="5">Dynein light chain</fullName>
    </recommendedName>
</protein>
<dbReference type="Pfam" id="PF03645">
    <property type="entry name" value="Tctex-1"/>
    <property type="match status" value="1"/>
</dbReference>
<dbReference type="AlphaFoldDB" id="A0AAN8JEL6"/>
<evidence type="ECO:0000256" key="2">
    <source>
        <dbReference type="SAM" id="MobiDB-lite"/>
    </source>
</evidence>
<gene>
    <name evidence="3" type="ORF">SNE40_016596</name>
</gene>
<dbReference type="GO" id="GO:0005737">
    <property type="term" value="C:cytoplasm"/>
    <property type="evidence" value="ECO:0007669"/>
    <property type="project" value="TreeGrafter"/>
</dbReference>
<sequence>MFSSHNTGTKNTPRNGFRGSFLKSTHGYINTADRSRQITDSYGDTSGTLKLPKVGKRTCNNQVSDVIKPRSNLPIAGNVVSDVSWQREKELERITEKVLNENLHSTKYSPVSCKEKSQLLAAIIMDRVKCVVDSSFKVVAAVSIGSLTEKPAMQFGSRCLWNKETDHFISVKYSNSHIFAVAMIYCLYFE</sequence>
<evidence type="ECO:0000313" key="4">
    <source>
        <dbReference type="Proteomes" id="UP001347796"/>
    </source>
</evidence>
<feature type="compositionally biased region" description="Polar residues" evidence="2">
    <location>
        <begin position="1"/>
        <end position="14"/>
    </location>
</feature>
<dbReference type="GO" id="GO:0007018">
    <property type="term" value="P:microtubule-based movement"/>
    <property type="evidence" value="ECO:0007669"/>
    <property type="project" value="TreeGrafter"/>
</dbReference>
<dbReference type="InterPro" id="IPR005334">
    <property type="entry name" value="Tctex-1-like"/>
</dbReference>
<evidence type="ECO:0008006" key="5">
    <source>
        <dbReference type="Google" id="ProtNLM"/>
    </source>
</evidence>
<dbReference type="PANTHER" id="PTHR21255">
    <property type="entry name" value="T-COMPLEX-ASSOCIATED-TESTIS-EXPRESSED 1/ DYNEIN LIGHT CHAIN"/>
    <property type="match status" value="1"/>
</dbReference>
<dbReference type="Proteomes" id="UP001347796">
    <property type="component" value="Unassembled WGS sequence"/>
</dbReference>
<dbReference type="PANTHER" id="PTHR21255:SF23">
    <property type="entry name" value="DYNEIN LIGHT CHAIN"/>
    <property type="match status" value="1"/>
</dbReference>
<organism evidence="3 4">
    <name type="scientific">Patella caerulea</name>
    <name type="common">Rayed Mediterranean limpet</name>
    <dbReference type="NCBI Taxonomy" id="87958"/>
    <lineage>
        <taxon>Eukaryota</taxon>
        <taxon>Metazoa</taxon>
        <taxon>Spiralia</taxon>
        <taxon>Lophotrochozoa</taxon>
        <taxon>Mollusca</taxon>
        <taxon>Gastropoda</taxon>
        <taxon>Patellogastropoda</taxon>
        <taxon>Patelloidea</taxon>
        <taxon>Patellidae</taxon>
        <taxon>Patella</taxon>
    </lineage>
</organism>
<keyword evidence="4" id="KW-1185">Reference proteome</keyword>